<dbReference type="Gene3D" id="3.20.20.220">
    <property type="match status" value="2"/>
</dbReference>
<gene>
    <name evidence="8 9 11" type="ORF">Bm1845</name>
    <name evidence="9" type="ORF">BM_BM1845</name>
    <name evidence="8" type="ORF">BM_Bm1845</name>
</gene>
<reference evidence="8 10" key="1">
    <citation type="journal article" date="2007" name="Science">
        <title>Draft genome of the filarial nematode parasite Brugia malayi.</title>
        <authorList>
            <person name="Ghedin E."/>
            <person name="Wang S."/>
            <person name="Spiro D."/>
            <person name="Caler E."/>
            <person name="Zhao Q."/>
            <person name="Crabtree J."/>
            <person name="Allen J.E."/>
            <person name="Delcher A.L."/>
            <person name="Guiliano D.B."/>
            <person name="Miranda-Saavedra D."/>
            <person name="Angiuoli S.V."/>
            <person name="Creasy T."/>
            <person name="Amedeo P."/>
            <person name="Haas B."/>
            <person name="El-Sayed N.M."/>
            <person name="Wortman J.R."/>
            <person name="Feldblyum T."/>
            <person name="Tallon L."/>
            <person name="Schatz M."/>
            <person name="Shumway M."/>
            <person name="Koo H."/>
            <person name="Salzberg S.L."/>
            <person name="Schobel S."/>
            <person name="Pertea M."/>
            <person name="Pop M."/>
            <person name="White O."/>
            <person name="Barton G.J."/>
            <person name="Carlow C.K."/>
            <person name="Crawford M.J."/>
            <person name="Daub J."/>
            <person name="Dimmic M.W."/>
            <person name="Estes C.F."/>
            <person name="Foster J.M."/>
            <person name="Ganatra M."/>
            <person name="Gregory W.F."/>
            <person name="Johnson N.M."/>
            <person name="Jin J."/>
            <person name="Komuniecki R."/>
            <person name="Korf I."/>
            <person name="Kumar S."/>
            <person name="Laney S."/>
            <person name="Li B.W."/>
            <person name="Li W."/>
            <person name="Lindblom T.H."/>
            <person name="Lustigman S."/>
            <person name="Ma D."/>
            <person name="Maina C.V."/>
            <person name="Martin D.M."/>
            <person name="McCarter J.P."/>
            <person name="McReynolds L."/>
            <person name="Mitreva M."/>
            <person name="Nutman T.B."/>
            <person name="Parkinson J."/>
            <person name="Peregrin-Alvarez J.M."/>
            <person name="Poole C."/>
            <person name="Ren Q."/>
            <person name="Saunders L."/>
            <person name="Sluder A.E."/>
            <person name="Smith K."/>
            <person name="Stanke M."/>
            <person name="Unnasch T.R."/>
            <person name="Ware J."/>
            <person name="Wei A.D."/>
            <person name="Weil G."/>
            <person name="Williams D.J."/>
            <person name="Zhang Y."/>
            <person name="Williams S.A."/>
            <person name="Fraser-Liggett C."/>
            <person name="Slatko B."/>
            <person name="Blaxter M.L."/>
            <person name="Scott A.L."/>
        </authorList>
    </citation>
    <scope>NUCLEOTIDE SEQUENCE</scope>
    <source>
        <strain evidence="8 10">FR3</strain>
    </source>
</reference>
<accession>A0A0H5SCE5</accession>
<dbReference type="PANTHER" id="PTHR13914:SF0">
    <property type="entry name" value="PROLINE DEHYDROGENASE 1, MITOCHONDRIAL"/>
    <property type="match status" value="1"/>
</dbReference>
<dbReference type="InterPro" id="IPR011992">
    <property type="entry name" value="EF-hand-dom_pair"/>
</dbReference>
<evidence type="ECO:0000256" key="2">
    <source>
        <dbReference type="ARBA" id="ARBA00005869"/>
    </source>
</evidence>
<dbReference type="GO" id="GO:0004657">
    <property type="term" value="F:proline dehydrogenase activity"/>
    <property type="evidence" value="ECO:0007669"/>
    <property type="project" value="UniProtKB-EC"/>
</dbReference>
<keyword evidence="6" id="KW-0274">FAD</keyword>
<accession>A0A4E9ETR1</accession>
<dbReference type="GO" id="GO:0005509">
    <property type="term" value="F:calcium ion binding"/>
    <property type="evidence" value="ECO:0007669"/>
    <property type="project" value="InterPro"/>
</dbReference>
<evidence type="ECO:0000313" key="10">
    <source>
        <dbReference type="Proteomes" id="UP000006672"/>
    </source>
</evidence>
<reference evidence="11" key="4">
    <citation type="submission" date="2019-12" db="UniProtKB">
        <authorList>
            <consortium name="WormBaseParasite"/>
        </authorList>
    </citation>
    <scope>IDENTIFICATION</scope>
</reference>
<comment type="cofactor">
    <cofactor evidence="6">
        <name>FAD</name>
        <dbReference type="ChEBI" id="CHEBI:57692"/>
    </cofactor>
</comment>
<dbReference type="AlphaFoldDB" id="A0A0H5SCE5"/>
<dbReference type="STRING" id="6279.A0A0H5SCE5"/>
<dbReference type="EMBL" id="CAAKNF010000196">
    <property type="protein sequence ID" value="VIO86142.1"/>
    <property type="molecule type" value="Genomic_DNA"/>
</dbReference>
<dbReference type="OrthoDB" id="5464at2759"/>
<dbReference type="Pfam" id="PF01619">
    <property type="entry name" value="Pro_dh"/>
    <property type="match status" value="1"/>
</dbReference>
<evidence type="ECO:0000256" key="4">
    <source>
        <dbReference type="ARBA" id="ARBA00023002"/>
    </source>
</evidence>
<dbReference type="PANTHER" id="PTHR13914">
    <property type="entry name" value="PROLINE OXIDASE"/>
    <property type="match status" value="1"/>
</dbReference>
<dbReference type="CTD" id="6095269"/>
<evidence type="ECO:0000256" key="1">
    <source>
        <dbReference type="ARBA" id="ARBA00004739"/>
    </source>
</evidence>
<evidence type="ECO:0000256" key="3">
    <source>
        <dbReference type="ARBA" id="ARBA00022837"/>
    </source>
</evidence>
<keyword evidence="6" id="KW-0285">Flavoprotein</keyword>
<dbReference type="PROSITE" id="PS50222">
    <property type="entry name" value="EF_HAND_2"/>
    <property type="match status" value="1"/>
</dbReference>
<keyword evidence="3" id="KW-0106">Calcium</keyword>
<evidence type="ECO:0000313" key="8">
    <source>
        <dbReference type="EMBL" id="CRZ25761.1"/>
    </source>
</evidence>
<dbReference type="FunCoup" id="A0A0H5SCE5">
    <property type="interactions" value="428"/>
</dbReference>
<comment type="pathway">
    <text evidence="1">Amino-acid degradation; L-proline degradation into L-glutamate; L-glutamate from L-proline: step 1/2.</text>
</comment>
<reference evidence="8" key="2">
    <citation type="submission" date="2012-12" db="EMBL/GenBank/DDBJ databases">
        <authorList>
            <person name="Gao Y.W."/>
            <person name="Fan S.T."/>
            <person name="Sun H.T."/>
            <person name="Wang Z."/>
            <person name="Gao X.L."/>
            <person name="Li Y.G."/>
            <person name="Wang T.C."/>
            <person name="Zhang K."/>
            <person name="Xu W.W."/>
            <person name="Yu Z.J."/>
            <person name="Xia X.Z."/>
        </authorList>
    </citation>
    <scope>NUCLEOTIDE SEQUENCE</scope>
    <source>
        <strain evidence="8">FR3</strain>
    </source>
</reference>
<dbReference type="EMBL" id="LN857014">
    <property type="protein sequence ID" value="CRZ25761.1"/>
    <property type="molecule type" value="Genomic_DNA"/>
</dbReference>
<evidence type="ECO:0000256" key="5">
    <source>
        <dbReference type="ARBA" id="ARBA00023062"/>
    </source>
</evidence>
<dbReference type="InterPro" id="IPR015659">
    <property type="entry name" value="Proline_oxidase"/>
</dbReference>
<reference evidence="9" key="3">
    <citation type="submission" date="2019-04" db="EMBL/GenBank/DDBJ databases">
        <authorList>
            <person name="Howe K."/>
            <person name="Paulini M."/>
            <person name="Williams G."/>
        </authorList>
    </citation>
    <scope>NUCLEOTIDE SEQUENCE [LARGE SCALE GENOMIC DNA]</scope>
    <source>
        <strain evidence="9">FR3</strain>
    </source>
</reference>
<dbReference type="OMA" id="GPLKKYH"/>
<dbReference type="RefSeq" id="XP_042929284.1">
    <property type="nucleotide sequence ID" value="XM_043073350.1"/>
</dbReference>
<protein>
    <recommendedName>
        <fullName evidence="6">Proline dehydrogenase</fullName>
        <ecNumber evidence="6">1.5.5.2</ecNumber>
    </recommendedName>
</protein>
<proteinExistence type="inferred from homology"/>
<dbReference type="KEGG" id="bmy:BM_BM1845"/>
<comment type="similarity">
    <text evidence="2 6">Belongs to the proline oxidase family.</text>
</comment>
<comment type="function">
    <text evidence="6">Converts proline to delta-1-pyrroline-5-carboxylate.</text>
</comment>
<evidence type="ECO:0000313" key="11">
    <source>
        <dbReference type="WBParaSite" id="Bm1845a.1"/>
    </source>
</evidence>
<keyword evidence="10" id="KW-1185">Reference proteome</keyword>
<evidence type="ECO:0000313" key="9">
    <source>
        <dbReference type="EMBL" id="VIO86142.1"/>
    </source>
</evidence>
<dbReference type="WBParaSite" id="Bm1845a.1">
    <property type="protein sequence ID" value="Bm1845a.1"/>
    <property type="gene ID" value="WBGene00222106"/>
</dbReference>
<dbReference type="PROSITE" id="PS00018">
    <property type="entry name" value="EF_HAND_1"/>
    <property type="match status" value="1"/>
</dbReference>
<dbReference type="SUPFAM" id="SSF51730">
    <property type="entry name" value="FAD-linked oxidoreductase"/>
    <property type="match status" value="1"/>
</dbReference>
<feature type="domain" description="EF-hand" evidence="7">
    <location>
        <begin position="301"/>
        <end position="336"/>
    </location>
</feature>
<name>A0A0H5SCE5_BRUMA</name>
<dbReference type="InterPro" id="IPR002872">
    <property type="entry name" value="Proline_DH_dom"/>
</dbReference>
<dbReference type="GO" id="GO:0071949">
    <property type="term" value="F:FAD binding"/>
    <property type="evidence" value="ECO:0007669"/>
    <property type="project" value="TreeGrafter"/>
</dbReference>
<dbReference type="EC" id="1.5.5.2" evidence="6"/>
<dbReference type="InterPro" id="IPR002048">
    <property type="entry name" value="EF_hand_dom"/>
</dbReference>
<dbReference type="GeneID" id="6095269"/>
<comment type="catalytic activity">
    <reaction evidence="6">
        <text>L-proline + a quinone = (S)-1-pyrroline-5-carboxylate + a quinol + H(+)</text>
        <dbReference type="Rhea" id="RHEA:23784"/>
        <dbReference type="ChEBI" id="CHEBI:15378"/>
        <dbReference type="ChEBI" id="CHEBI:17388"/>
        <dbReference type="ChEBI" id="CHEBI:24646"/>
        <dbReference type="ChEBI" id="CHEBI:60039"/>
        <dbReference type="ChEBI" id="CHEBI:132124"/>
        <dbReference type="EC" id="1.5.5.2"/>
    </reaction>
</comment>
<evidence type="ECO:0000259" key="7">
    <source>
        <dbReference type="PROSITE" id="PS50222"/>
    </source>
</evidence>
<dbReference type="Proteomes" id="UP000006672">
    <property type="component" value="Unassembled WGS sequence"/>
</dbReference>
<organism evidence="8">
    <name type="scientific">Brugia malayi</name>
    <name type="common">Filarial nematode worm</name>
    <dbReference type="NCBI Taxonomy" id="6279"/>
    <lineage>
        <taxon>Eukaryota</taxon>
        <taxon>Metazoa</taxon>
        <taxon>Ecdysozoa</taxon>
        <taxon>Nematoda</taxon>
        <taxon>Chromadorea</taxon>
        <taxon>Rhabditida</taxon>
        <taxon>Spirurina</taxon>
        <taxon>Spiruromorpha</taxon>
        <taxon>Filarioidea</taxon>
        <taxon>Onchocercidae</taxon>
        <taxon>Brugia</taxon>
    </lineage>
</organism>
<dbReference type="GO" id="GO:0005739">
    <property type="term" value="C:mitochondrion"/>
    <property type="evidence" value="ECO:0007669"/>
    <property type="project" value="TreeGrafter"/>
</dbReference>
<keyword evidence="5 6" id="KW-0642">Proline metabolism</keyword>
<dbReference type="InterPro" id="IPR029041">
    <property type="entry name" value="FAD-linked_oxidoreductase-like"/>
</dbReference>
<sequence>MPAILLRPNNFTSVLNFRLLAHLSYRMASTEVSSSQASAAVNIDEIKECYNKLDLDFKSTKAAFKGKKTSELLRSLIVLPLCTVQTLRTREELLLVGLKKIFGEKLYAKLLKSTFFGQFVGGETIDEVQQTMKRLKSCGVKSILDYCVEADISSDEAEKKAVEGIVGGEAKIEPVGSVVDKATVEKTLQRYTVHKEFGDRRKDVVSARTYFYESEVQCDKNCDIFCASVDAITSAIGSWGINCIKLTALGRPQLLLKLSELIAQSNNFYKTLIGSSWDDLLLNKIKKEEFLKRIEDHGVQIDEIMMQKWLETVDFDENGFVDFYDWRKLIEEHQRLDQIFQVYNVKTKRMEPLLNCLTEAESRETVNMMDRIVRTIEYAKKHNLRTMIDAEQTYFQAAISRLAMAMMRKYNKEDAIVFSTYQAYLKSCLRNVELDLHLARREGFHFGCKVVRGAYMEQERKRAAALNYDDPVNPNIEATAEMYRKVMQRIIKESQERSPGSISVMAATHNEQSTKNVVEMMREANISPSSETVSFAQLYGMCDQISYSLGNAGYSVYKYVPYGSIDKVLPYLSRRAQENASVLGKIRREVGLMSRELLRRIFTFGGRFD</sequence>
<dbReference type="InterPro" id="IPR018247">
    <property type="entry name" value="EF_Hand_1_Ca_BS"/>
</dbReference>
<dbReference type="SUPFAM" id="SSF47473">
    <property type="entry name" value="EF-hand"/>
    <property type="match status" value="1"/>
</dbReference>
<keyword evidence="4 6" id="KW-0560">Oxidoreductase</keyword>
<dbReference type="GO" id="GO:0010133">
    <property type="term" value="P:L-proline catabolic process to L-glutamate"/>
    <property type="evidence" value="ECO:0007669"/>
    <property type="project" value="TreeGrafter"/>
</dbReference>
<evidence type="ECO:0000256" key="6">
    <source>
        <dbReference type="RuleBase" id="RU364054"/>
    </source>
</evidence>